<dbReference type="InterPro" id="IPR009072">
    <property type="entry name" value="Histone-fold"/>
</dbReference>
<evidence type="ECO:0000256" key="4">
    <source>
        <dbReference type="ARBA" id="ARBA00022454"/>
    </source>
</evidence>
<dbReference type="GeneID" id="20525663"/>
<feature type="region of interest" description="Disordered" evidence="6">
    <location>
        <begin position="253"/>
        <end position="329"/>
    </location>
</feature>
<keyword evidence="9" id="KW-1185">Reference proteome</keyword>
<dbReference type="OrthoDB" id="10071681at2759"/>
<accession>A0A058ZG76</accession>
<feature type="region of interest" description="Disordered" evidence="6">
    <location>
        <begin position="483"/>
        <end position="505"/>
    </location>
</feature>
<reference evidence="8" key="1">
    <citation type="submission" date="2013-04" db="EMBL/GenBank/DDBJ databases">
        <title>The Genome Sequence of Fonticula alba ATCC 38817.</title>
        <authorList>
            <consortium name="The Broad Institute Genomics Platform"/>
            <person name="Russ C."/>
            <person name="Cuomo C."/>
            <person name="Burger G."/>
            <person name="Gray M.W."/>
            <person name="Holland P.W.H."/>
            <person name="King N."/>
            <person name="Lang F.B.F."/>
            <person name="Roger A.J."/>
            <person name="Ruiz-Trillo I."/>
            <person name="Brown M."/>
            <person name="Walker B."/>
            <person name="Young S."/>
            <person name="Zeng Q."/>
            <person name="Gargeya S."/>
            <person name="Fitzgerald M."/>
            <person name="Haas B."/>
            <person name="Abouelleil A."/>
            <person name="Allen A.W."/>
            <person name="Alvarado L."/>
            <person name="Arachchi H.M."/>
            <person name="Berlin A.M."/>
            <person name="Chapman S.B."/>
            <person name="Gainer-Dewar J."/>
            <person name="Goldberg J."/>
            <person name="Griggs A."/>
            <person name="Gujja S."/>
            <person name="Hansen M."/>
            <person name="Howarth C."/>
            <person name="Imamovic A."/>
            <person name="Ireland A."/>
            <person name="Larimer J."/>
            <person name="McCowan C."/>
            <person name="Murphy C."/>
            <person name="Pearson M."/>
            <person name="Poon T.W."/>
            <person name="Priest M."/>
            <person name="Roberts A."/>
            <person name="Saif S."/>
            <person name="Shea T."/>
            <person name="Sisk P."/>
            <person name="Sykes S."/>
            <person name="Wortman J."/>
            <person name="Nusbaum C."/>
            <person name="Birren B."/>
        </authorList>
    </citation>
    <scope>NUCLEOTIDE SEQUENCE [LARGE SCALE GENOMIC DNA]</scope>
    <source>
        <strain evidence="8">ATCC 38817</strain>
    </source>
</reference>
<feature type="compositionally biased region" description="Low complexity" evidence="6">
    <location>
        <begin position="292"/>
        <end position="307"/>
    </location>
</feature>
<evidence type="ECO:0000313" key="9">
    <source>
        <dbReference type="Proteomes" id="UP000030693"/>
    </source>
</evidence>
<sequence length="856" mass="86765">MSRGPPVTDPAPAGDDGFPEPLSPSVFRPPPATPVAASAGLLNGATPRGIFLQLQGEDDMPDISFLASAPGTPATVAPTAPAAPAAPAAPVPLISPPVISAPSAAARPAPLARPLIYRSLNVAAAVAAAALAQPPPPPPPGTLPTALPPPPPPPPPPAALADVPLSRATPTAPPSTSPRPAPRLAVDTPPKQSTSPARRAASVFSAAAFQRLDHLFPRTAAHPDADLSVSTLTDTELDVSAFVWEEISSFSLDPRPPARLPLPAAASGSPPVTPKRQLAGPADAPQSKRPRPATGTAGPPLTPPSSLEAGIPPPITPTTGIVSAPTTPIPGLDQPGGVNAAVAAAIAAGRAASAAISIVRLPGQQTPSSAGRRLLRGLDDSWWATHDTSDLPMLGTEDIPSFVATATPETLGPGRRPAQPGVQDGPAPPGLDLSLFGPLAPGLGLGLGDRAGMSPASLRRMDLLFPPDAGLVSEPPSLSLSVSFDPAPTSVQHSDPPASPPADASLFEEIPPLESSTYSDPSEASSMGPLASTDGLSLMDPAPQSFGETPPFDDGAPAPFGSFDEGVSFAERKAIPSPGWATIQPPATFFPMPLAPGLEAGSLGRLVQSLVSGPRRPGGVVNLNGAATHPDDMAIGGSSVRQPPPPPPALAVRLAAPFALARAIRTNGSVVDGFSTQETPSSAAPRASSLNALRFPLGVPGTLATGGRGRHSSSQTGPSRSASALPPAPPPPPSGPPDSEVPALPGPNPVPPSLAQALFGEVTSMRLTLEARQLLMGASRQFFDQVAGDLAGYARHAKRKTIEPADVSLLFSRQRMPESALPLDQLIREHLTHDDRALLMQIARGGNILQPPGPSL</sequence>
<dbReference type="Pfam" id="PF15511">
    <property type="entry name" value="CENP-T_C"/>
    <property type="match status" value="1"/>
</dbReference>
<dbReference type="InterPro" id="IPR035425">
    <property type="entry name" value="CENP-T/H4_C"/>
</dbReference>
<dbReference type="SUPFAM" id="SSF47113">
    <property type="entry name" value="Histone-fold"/>
    <property type="match status" value="1"/>
</dbReference>
<feature type="region of interest" description="Disordered" evidence="6">
    <location>
        <begin position="1"/>
        <end position="40"/>
    </location>
</feature>
<feature type="region of interest" description="Disordered" evidence="6">
    <location>
        <begin position="699"/>
        <end position="749"/>
    </location>
</feature>
<dbReference type="PANTHER" id="PTHR46904">
    <property type="entry name" value="CENTROMERE PROTEIN T"/>
    <property type="match status" value="1"/>
</dbReference>
<feature type="region of interest" description="Disordered" evidence="6">
    <location>
        <begin position="133"/>
        <end position="199"/>
    </location>
</feature>
<dbReference type="EMBL" id="KB932201">
    <property type="protein sequence ID" value="KCV73400.1"/>
    <property type="molecule type" value="Genomic_DNA"/>
</dbReference>
<evidence type="ECO:0000259" key="7">
    <source>
        <dbReference type="Pfam" id="PF15511"/>
    </source>
</evidence>
<gene>
    <name evidence="8" type="ORF">H696_00938</name>
</gene>
<evidence type="ECO:0000256" key="6">
    <source>
        <dbReference type="SAM" id="MobiDB-lite"/>
    </source>
</evidence>
<feature type="domain" description="CENP-T/Histone H4 histone fold" evidence="7">
    <location>
        <begin position="760"/>
        <end position="843"/>
    </location>
</feature>
<feature type="region of interest" description="Disordered" evidence="6">
    <location>
        <begin position="513"/>
        <end position="532"/>
    </location>
</feature>
<dbReference type="GO" id="GO:0007059">
    <property type="term" value="P:chromosome segregation"/>
    <property type="evidence" value="ECO:0007669"/>
    <property type="project" value="TreeGrafter"/>
</dbReference>
<feature type="compositionally biased region" description="Low complexity" evidence="6">
    <location>
        <begin position="261"/>
        <end position="270"/>
    </location>
</feature>
<organism evidence="8">
    <name type="scientific">Fonticula alba</name>
    <name type="common">Slime mold</name>
    <dbReference type="NCBI Taxonomy" id="691883"/>
    <lineage>
        <taxon>Eukaryota</taxon>
        <taxon>Rotosphaerida</taxon>
        <taxon>Fonticulaceae</taxon>
        <taxon>Fonticula</taxon>
    </lineage>
</organism>
<keyword evidence="4" id="KW-0158">Chromosome</keyword>
<keyword evidence="5" id="KW-0539">Nucleus</keyword>
<dbReference type="AlphaFoldDB" id="A0A058ZG76"/>
<dbReference type="GO" id="GO:0003677">
    <property type="term" value="F:DNA binding"/>
    <property type="evidence" value="ECO:0007669"/>
    <property type="project" value="InterPro"/>
</dbReference>
<feature type="compositionally biased region" description="Polar residues" evidence="6">
    <location>
        <begin position="514"/>
        <end position="525"/>
    </location>
</feature>
<protein>
    <recommendedName>
        <fullName evidence="7">CENP-T/Histone H4 histone fold domain-containing protein</fullName>
    </recommendedName>
</protein>
<dbReference type="GO" id="GO:0046982">
    <property type="term" value="F:protein heterodimerization activity"/>
    <property type="evidence" value="ECO:0007669"/>
    <property type="project" value="InterPro"/>
</dbReference>
<evidence type="ECO:0000256" key="5">
    <source>
        <dbReference type="ARBA" id="ARBA00023242"/>
    </source>
</evidence>
<dbReference type="PANTHER" id="PTHR46904:SF1">
    <property type="entry name" value="CENTROMERE PROTEIN T"/>
    <property type="match status" value="1"/>
</dbReference>
<feature type="compositionally biased region" description="Pro residues" evidence="6">
    <location>
        <begin position="726"/>
        <end position="736"/>
    </location>
</feature>
<comment type="similarity">
    <text evidence="3">Belongs to the CENP-T/CNN1 family.</text>
</comment>
<evidence type="ECO:0000256" key="2">
    <source>
        <dbReference type="ARBA" id="ARBA00004286"/>
    </source>
</evidence>
<dbReference type="RefSeq" id="XP_009493101.1">
    <property type="nucleotide sequence ID" value="XM_009494826.1"/>
</dbReference>
<dbReference type="Proteomes" id="UP000030693">
    <property type="component" value="Unassembled WGS sequence"/>
</dbReference>
<comment type="subcellular location">
    <subcellularLocation>
        <location evidence="2">Chromosome</location>
    </subcellularLocation>
    <subcellularLocation>
        <location evidence="1">Nucleus</location>
    </subcellularLocation>
</comment>
<name>A0A058ZG76_FONAL</name>
<dbReference type="InterPro" id="IPR028255">
    <property type="entry name" value="CENP-T"/>
</dbReference>
<dbReference type="GO" id="GO:0000278">
    <property type="term" value="P:mitotic cell cycle"/>
    <property type="evidence" value="ECO:0007669"/>
    <property type="project" value="TreeGrafter"/>
</dbReference>
<evidence type="ECO:0000256" key="1">
    <source>
        <dbReference type="ARBA" id="ARBA00004123"/>
    </source>
</evidence>
<feature type="compositionally biased region" description="Low complexity" evidence="6">
    <location>
        <begin position="159"/>
        <end position="170"/>
    </location>
</feature>
<evidence type="ECO:0000313" key="8">
    <source>
        <dbReference type="EMBL" id="KCV73400.1"/>
    </source>
</evidence>
<dbReference type="CDD" id="cd22920">
    <property type="entry name" value="HFD_CENP-T"/>
    <property type="match status" value="1"/>
</dbReference>
<feature type="compositionally biased region" description="Pro residues" evidence="6">
    <location>
        <begin position="171"/>
        <end position="181"/>
    </location>
</feature>
<dbReference type="GO" id="GO:0005634">
    <property type="term" value="C:nucleus"/>
    <property type="evidence" value="ECO:0007669"/>
    <property type="project" value="UniProtKB-SubCell"/>
</dbReference>
<dbReference type="GO" id="GO:0000776">
    <property type="term" value="C:kinetochore"/>
    <property type="evidence" value="ECO:0007669"/>
    <property type="project" value="InterPro"/>
</dbReference>
<feature type="compositionally biased region" description="Pro residues" evidence="6">
    <location>
        <begin position="133"/>
        <end position="158"/>
    </location>
</feature>
<proteinExistence type="inferred from homology"/>
<evidence type="ECO:0000256" key="3">
    <source>
        <dbReference type="ARBA" id="ARBA00010137"/>
    </source>
</evidence>
<dbReference type="Gene3D" id="1.10.20.10">
    <property type="entry name" value="Histone, subunit A"/>
    <property type="match status" value="1"/>
</dbReference>
<dbReference type="GO" id="GO:0051382">
    <property type="term" value="P:kinetochore assembly"/>
    <property type="evidence" value="ECO:0007669"/>
    <property type="project" value="InterPro"/>
</dbReference>
<feature type="region of interest" description="Disordered" evidence="6">
    <location>
        <begin position="408"/>
        <end position="429"/>
    </location>
</feature>